<gene>
    <name evidence="2" type="ORF">HPB52_018395</name>
</gene>
<dbReference type="AlphaFoldDB" id="A0A9D4T819"/>
<evidence type="ECO:0000256" key="1">
    <source>
        <dbReference type="SAM" id="MobiDB-lite"/>
    </source>
</evidence>
<evidence type="ECO:0000313" key="3">
    <source>
        <dbReference type="Proteomes" id="UP000821837"/>
    </source>
</evidence>
<protein>
    <submittedName>
        <fullName evidence="2">Uncharacterized protein</fullName>
    </submittedName>
</protein>
<keyword evidence="3" id="KW-1185">Reference proteome</keyword>
<reference evidence="2" key="1">
    <citation type="journal article" date="2020" name="Cell">
        <title>Large-Scale Comparative Analyses of Tick Genomes Elucidate Their Genetic Diversity and Vector Capacities.</title>
        <authorList>
            <consortium name="Tick Genome and Microbiome Consortium (TIGMIC)"/>
            <person name="Jia N."/>
            <person name="Wang J."/>
            <person name="Shi W."/>
            <person name="Du L."/>
            <person name="Sun Y."/>
            <person name="Zhan W."/>
            <person name="Jiang J.F."/>
            <person name="Wang Q."/>
            <person name="Zhang B."/>
            <person name="Ji P."/>
            <person name="Bell-Sakyi L."/>
            <person name="Cui X.M."/>
            <person name="Yuan T.T."/>
            <person name="Jiang B.G."/>
            <person name="Yang W.F."/>
            <person name="Lam T.T."/>
            <person name="Chang Q.C."/>
            <person name="Ding S.J."/>
            <person name="Wang X.J."/>
            <person name="Zhu J.G."/>
            <person name="Ruan X.D."/>
            <person name="Zhao L."/>
            <person name="Wei J.T."/>
            <person name="Ye R.Z."/>
            <person name="Que T.C."/>
            <person name="Du C.H."/>
            <person name="Zhou Y.H."/>
            <person name="Cheng J.X."/>
            <person name="Dai P.F."/>
            <person name="Guo W.B."/>
            <person name="Han X.H."/>
            <person name="Huang E.J."/>
            <person name="Li L.F."/>
            <person name="Wei W."/>
            <person name="Gao Y.C."/>
            <person name="Liu J.Z."/>
            <person name="Shao H.Z."/>
            <person name="Wang X."/>
            <person name="Wang C.C."/>
            <person name="Yang T.C."/>
            <person name="Huo Q.B."/>
            <person name="Li W."/>
            <person name="Chen H.Y."/>
            <person name="Chen S.E."/>
            <person name="Zhou L.G."/>
            <person name="Ni X.B."/>
            <person name="Tian J.H."/>
            <person name="Sheng Y."/>
            <person name="Liu T."/>
            <person name="Pan Y.S."/>
            <person name="Xia L.Y."/>
            <person name="Li J."/>
            <person name="Zhao F."/>
            <person name="Cao W.C."/>
        </authorList>
    </citation>
    <scope>NUCLEOTIDE SEQUENCE</scope>
    <source>
        <strain evidence="2">Rsan-2018</strain>
    </source>
</reference>
<comment type="caution">
    <text evidence="2">The sequence shown here is derived from an EMBL/GenBank/DDBJ whole genome shotgun (WGS) entry which is preliminary data.</text>
</comment>
<feature type="compositionally biased region" description="Low complexity" evidence="1">
    <location>
        <begin position="44"/>
        <end position="62"/>
    </location>
</feature>
<dbReference type="Proteomes" id="UP000821837">
    <property type="component" value="Chromosome 10"/>
</dbReference>
<feature type="compositionally biased region" description="Polar residues" evidence="1">
    <location>
        <begin position="100"/>
        <end position="111"/>
    </location>
</feature>
<feature type="region of interest" description="Disordered" evidence="1">
    <location>
        <begin position="25"/>
        <end position="111"/>
    </location>
</feature>
<accession>A0A9D4T819</accession>
<dbReference type="EMBL" id="JABSTV010001246">
    <property type="protein sequence ID" value="KAH7976705.1"/>
    <property type="molecule type" value="Genomic_DNA"/>
</dbReference>
<evidence type="ECO:0000313" key="2">
    <source>
        <dbReference type="EMBL" id="KAH7976705.1"/>
    </source>
</evidence>
<sequence length="111" mass="12682">MQRMRRKRVRVAPPPRARDHRLQLSGLAARRPTTTYARKHQEPGPHLLSRSPLLPSLVPPASVRRLPRLSRPAYEGAEELHVTRATRYAPQSRRRPASATRGNTHRNGSFK</sequence>
<reference evidence="2" key="2">
    <citation type="submission" date="2021-09" db="EMBL/GenBank/DDBJ databases">
        <authorList>
            <person name="Jia N."/>
            <person name="Wang J."/>
            <person name="Shi W."/>
            <person name="Du L."/>
            <person name="Sun Y."/>
            <person name="Zhan W."/>
            <person name="Jiang J."/>
            <person name="Wang Q."/>
            <person name="Zhang B."/>
            <person name="Ji P."/>
            <person name="Sakyi L.B."/>
            <person name="Cui X."/>
            <person name="Yuan T."/>
            <person name="Jiang B."/>
            <person name="Yang W."/>
            <person name="Lam T.T.-Y."/>
            <person name="Chang Q."/>
            <person name="Ding S."/>
            <person name="Wang X."/>
            <person name="Zhu J."/>
            <person name="Ruan X."/>
            <person name="Zhao L."/>
            <person name="Wei J."/>
            <person name="Que T."/>
            <person name="Du C."/>
            <person name="Cheng J."/>
            <person name="Dai P."/>
            <person name="Han X."/>
            <person name="Huang E."/>
            <person name="Gao Y."/>
            <person name="Liu J."/>
            <person name="Shao H."/>
            <person name="Ye R."/>
            <person name="Li L."/>
            <person name="Wei W."/>
            <person name="Wang X."/>
            <person name="Wang C."/>
            <person name="Huo Q."/>
            <person name="Li W."/>
            <person name="Guo W."/>
            <person name="Chen H."/>
            <person name="Chen S."/>
            <person name="Zhou L."/>
            <person name="Zhou L."/>
            <person name="Ni X."/>
            <person name="Tian J."/>
            <person name="Zhou Y."/>
            <person name="Sheng Y."/>
            <person name="Liu T."/>
            <person name="Pan Y."/>
            <person name="Xia L."/>
            <person name="Li J."/>
            <person name="Zhao F."/>
            <person name="Cao W."/>
        </authorList>
    </citation>
    <scope>NUCLEOTIDE SEQUENCE</scope>
    <source>
        <strain evidence="2">Rsan-2018</strain>
        <tissue evidence="2">Larvae</tissue>
    </source>
</reference>
<organism evidence="2 3">
    <name type="scientific">Rhipicephalus sanguineus</name>
    <name type="common">Brown dog tick</name>
    <name type="synonym">Ixodes sanguineus</name>
    <dbReference type="NCBI Taxonomy" id="34632"/>
    <lineage>
        <taxon>Eukaryota</taxon>
        <taxon>Metazoa</taxon>
        <taxon>Ecdysozoa</taxon>
        <taxon>Arthropoda</taxon>
        <taxon>Chelicerata</taxon>
        <taxon>Arachnida</taxon>
        <taxon>Acari</taxon>
        <taxon>Parasitiformes</taxon>
        <taxon>Ixodida</taxon>
        <taxon>Ixodoidea</taxon>
        <taxon>Ixodidae</taxon>
        <taxon>Rhipicephalinae</taxon>
        <taxon>Rhipicephalus</taxon>
        <taxon>Rhipicephalus</taxon>
    </lineage>
</organism>
<name>A0A9D4T819_RHISA</name>
<proteinExistence type="predicted"/>